<dbReference type="Pfam" id="PF12960">
    <property type="entry name" value="DUF3849"/>
    <property type="match status" value="1"/>
</dbReference>
<dbReference type="AlphaFoldDB" id="A0A926IUE1"/>
<accession>A0A926IUE1</accession>
<reference evidence="2" key="1">
    <citation type="submission" date="2020-08" db="EMBL/GenBank/DDBJ databases">
        <title>Genome public.</title>
        <authorList>
            <person name="Liu C."/>
            <person name="Sun Q."/>
        </authorList>
    </citation>
    <scope>NUCLEOTIDE SEQUENCE</scope>
    <source>
        <strain evidence="2">NSJ-50</strain>
    </source>
</reference>
<organism evidence="2 3">
    <name type="scientific">Qingrenia yutianensis</name>
    <dbReference type="NCBI Taxonomy" id="2763676"/>
    <lineage>
        <taxon>Bacteria</taxon>
        <taxon>Bacillati</taxon>
        <taxon>Bacillota</taxon>
        <taxon>Clostridia</taxon>
        <taxon>Eubacteriales</taxon>
        <taxon>Oscillospiraceae</taxon>
        <taxon>Qingrenia</taxon>
    </lineage>
</organism>
<keyword evidence="3" id="KW-1185">Reference proteome</keyword>
<dbReference type="Proteomes" id="UP000647416">
    <property type="component" value="Unassembled WGS sequence"/>
</dbReference>
<dbReference type="RefSeq" id="WP_262432845.1">
    <property type="nucleotide sequence ID" value="NZ_JACRTE010000075.1"/>
</dbReference>
<name>A0A926IUE1_9FIRM</name>
<dbReference type="InterPro" id="IPR024383">
    <property type="entry name" value="DUF3849"/>
</dbReference>
<dbReference type="EMBL" id="JACRTE010000075">
    <property type="protein sequence ID" value="MBC8597585.1"/>
    <property type="molecule type" value="Genomic_DNA"/>
</dbReference>
<evidence type="ECO:0000313" key="3">
    <source>
        <dbReference type="Proteomes" id="UP000647416"/>
    </source>
</evidence>
<evidence type="ECO:0000313" key="2">
    <source>
        <dbReference type="EMBL" id="MBC8597585.1"/>
    </source>
</evidence>
<evidence type="ECO:0000259" key="1">
    <source>
        <dbReference type="Pfam" id="PF12960"/>
    </source>
</evidence>
<feature type="domain" description="DUF3849" evidence="1">
    <location>
        <begin position="6"/>
        <end position="79"/>
    </location>
</feature>
<sequence>MAVEFYRYSYRTAEHDGDVEEYRASRDENRRCTEFIQHPQTGLYANAYKDNVVDKDGTYLDKCISEFGMQRMMFVIANTSIYLP</sequence>
<gene>
    <name evidence="2" type="ORF">H8706_12060</name>
</gene>
<protein>
    <submittedName>
        <fullName evidence="2">DUF3849 domain-containing protein</fullName>
    </submittedName>
</protein>
<comment type="caution">
    <text evidence="2">The sequence shown here is derived from an EMBL/GenBank/DDBJ whole genome shotgun (WGS) entry which is preliminary data.</text>
</comment>
<proteinExistence type="predicted"/>